<reference evidence="1 2" key="1">
    <citation type="submission" date="2011-04" db="EMBL/GenBank/DDBJ databases">
        <authorList>
            <person name="Muzny D."/>
            <person name="Qin X."/>
            <person name="Deng J."/>
            <person name="Jiang H."/>
            <person name="Liu Y."/>
            <person name="Qu J."/>
            <person name="Song X.-Z."/>
            <person name="Zhang L."/>
            <person name="Thornton R."/>
            <person name="Coyle M."/>
            <person name="Francisco L."/>
            <person name="Jackson L."/>
            <person name="Javaid M."/>
            <person name="Korchina V."/>
            <person name="Kovar C."/>
            <person name="Mata R."/>
            <person name="Mathew T."/>
            <person name="Ngo R."/>
            <person name="Nguyen L."/>
            <person name="Nguyen N."/>
            <person name="Okwuonu G."/>
            <person name="Ongeri F."/>
            <person name="Pham C."/>
            <person name="Simmons D."/>
            <person name="Wilczek-Boney K."/>
            <person name="Hale W."/>
            <person name="Jakkamsetti A."/>
            <person name="Pham P."/>
            <person name="Ruth R."/>
            <person name="San Lucas F."/>
            <person name="Warren J."/>
            <person name="Zhang J."/>
            <person name="Zhao Z."/>
            <person name="Zhou C."/>
            <person name="Zhu D."/>
            <person name="Lee S."/>
            <person name="Bess C."/>
            <person name="Blankenburg K."/>
            <person name="Forbes L."/>
            <person name="Fu Q."/>
            <person name="Gubbala S."/>
            <person name="Hirani K."/>
            <person name="Jayaseelan J.C."/>
            <person name="Lara F."/>
            <person name="Munidasa M."/>
            <person name="Palculict T."/>
            <person name="Patil S."/>
            <person name="Pu L.-L."/>
            <person name="Saada N."/>
            <person name="Tang L."/>
            <person name="Weissenberger G."/>
            <person name="Zhu Y."/>
            <person name="Hemphill L."/>
            <person name="Shang Y."/>
            <person name="Youmans B."/>
            <person name="Ayvaz T."/>
            <person name="Ross M."/>
            <person name="Santibanez J."/>
            <person name="Aqrawi P."/>
            <person name="Gross S."/>
            <person name="Joshi V."/>
            <person name="Fowler G."/>
            <person name="Nazareth L."/>
            <person name="Reid J."/>
            <person name="Worley K."/>
            <person name="Petrosino J."/>
            <person name="Highlander S."/>
            <person name="Gibbs R."/>
        </authorList>
    </citation>
    <scope>NUCLEOTIDE SEQUENCE [LARGE SCALE GENOMIC DNA]</scope>
    <source>
        <strain evidence="1 2">ATCC 23330</strain>
    </source>
</reference>
<sequence>MQAAFEQNSKQPALLQWIKFRLGQGDNDRRVHLVHKGVGNAVLI</sequence>
<name>F5SA40_KINKI</name>
<gene>
    <name evidence="1" type="ORF">HMPREF0476_2073</name>
</gene>
<dbReference type="Proteomes" id="UP000004207">
    <property type="component" value="Unassembled WGS sequence"/>
</dbReference>
<accession>F5SA40</accession>
<keyword evidence="2" id="KW-1185">Reference proteome</keyword>
<evidence type="ECO:0000313" key="1">
    <source>
        <dbReference type="EMBL" id="EGK06779.1"/>
    </source>
</evidence>
<dbReference type="AlphaFoldDB" id="F5SA40"/>
<dbReference type="EMBL" id="AFHS01000072">
    <property type="protein sequence ID" value="EGK06779.1"/>
    <property type="molecule type" value="Genomic_DNA"/>
</dbReference>
<dbReference type="HOGENOM" id="CLU_3217386_0_0_4"/>
<proteinExistence type="predicted"/>
<evidence type="ECO:0000313" key="2">
    <source>
        <dbReference type="Proteomes" id="UP000004207"/>
    </source>
</evidence>
<protein>
    <submittedName>
        <fullName evidence="1">Uncharacterized protein</fullName>
    </submittedName>
</protein>
<organism evidence="1 2">
    <name type="scientific">Kingella kingae ATCC 23330</name>
    <dbReference type="NCBI Taxonomy" id="887327"/>
    <lineage>
        <taxon>Bacteria</taxon>
        <taxon>Pseudomonadati</taxon>
        <taxon>Pseudomonadota</taxon>
        <taxon>Betaproteobacteria</taxon>
        <taxon>Neisseriales</taxon>
        <taxon>Neisseriaceae</taxon>
        <taxon>Kingella</taxon>
    </lineage>
</organism>
<comment type="caution">
    <text evidence="1">The sequence shown here is derived from an EMBL/GenBank/DDBJ whole genome shotgun (WGS) entry which is preliminary data.</text>
</comment>